<dbReference type="Pfam" id="PF04166">
    <property type="entry name" value="PdxA"/>
    <property type="match status" value="1"/>
</dbReference>
<protein>
    <recommendedName>
        <fullName evidence="10">4-hydroxythreonine-4-phosphate dehydrogenase</fullName>
        <ecNumber evidence="10">1.1.1.262</ecNumber>
    </recommendedName>
    <alternativeName>
        <fullName evidence="10">4-(phosphohydroxy)-L-threonine dehydrogenase</fullName>
    </alternativeName>
</protein>
<dbReference type="GO" id="GO:0008270">
    <property type="term" value="F:zinc ion binding"/>
    <property type="evidence" value="ECO:0007669"/>
    <property type="project" value="UniProtKB-UniRule"/>
</dbReference>
<evidence type="ECO:0000256" key="10">
    <source>
        <dbReference type="HAMAP-Rule" id="MF_00536"/>
    </source>
</evidence>
<accession>A0A229FUY3</accession>
<dbReference type="EC" id="1.1.1.262" evidence="10"/>
<keyword evidence="12" id="KW-1185">Reference proteome</keyword>
<evidence type="ECO:0000256" key="4">
    <source>
        <dbReference type="ARBA" id="ARBA00022842"/>
    </source>
</evidence>
<dbReference type="NCBIfam" id="TIGR00557">
    <property type="entry name" value="pdxA"/>
    <property type="match status" value="1"/>
</dbReference>
<dbReference type="UniPathway" id="UPA00244">
    <property type="reaction ID" value="UER00312"/>
</dbReference>
<dbReference type="Gene3D" id="3.40.718.10">
    <property type="entry name" value="Isopropylmalate Dehydrogenase"/>
    <property type="match status" value="1"/>
</dbReference>
<dbReference type="OrthoDB" id="9801783at2"/>
<feature type="binding site" evidence="10">
    <location>
        <position position="155"/>
    </location>
    <ligand>
        <name>a divalent metal cation</name>
        <dbReference type="ChEBI" id="CHEBI:60240"/>
        <note>ligand shared between dimeric partners</note>
    </ligand>
</feature>
<sequence length="319" mass="34208">MIHIALTTGEPAGIGPEISQKAAQEFLAQHNDVSIHLLADQSLIELKAHDRLIVKHCALGQKVAAGQLNVLNAPYVLQTLDVAIDGCLNGGYQAMVTAPVQKSVISDSGVKFSGHTEYLAEKCKTDLVVMMLCGKPIFESNLLPDQLRVALTTTHIPLQKVSAAITTELIEKTIEIIWQDLKNKFGIKDPSIFVTGLNPHAGESGHMGLEERDVIAPAIERMKQKNYRVSGPYSGDTIFSPDKLKSADVILAMYHDQGLAPFKFATFGEGVNVTLGLPIIRTSVDHGTALGIAGKGQADSSSMLAALNVAYQMVKAKAS</sequence>
<dbReference type="GO" id="GO:0000287">
    <property type="term" value="F:magnesium ion binding"/>
    <property type="evidence" value="ECO:0007669"/>
    <property type="project" value="UniProtKB-UniRule"/>
</dbReference>
<evidence type="ECO:0000256" key="2">
    <source>
        <dbReference type="ARBA" id="ARBA00022723"/>
    </source>
</evidence>
<evidence type="ECO:0000256" key="3">
    <source>
        <dbReference type="ARBA" id="ARBA00022833"/>
    </source>
</evidence>
<dbReference type="InterPro" id="IPR037510">
    <property type="entry name" value="PdxA"/>
</dbReference>
<comment type="subunit">
    <text evidence="10">Homodimer.</text>
</comment>
<name>A0A229FUY3_9BURK</name>
<feature type="binding site" evidence="10">
    <location>
        <position position="263"/>
    </location>
    <ligand>
        <name>substrate</name>
    </ligand>
</feature>
<keyword evidence="3 10" id="KW-0862">Zinc</keyword>
<comment type="caution">
    <text evidence="11">The sequence shown here is derived from an EMBL/GenBank/DDBJ whole genome shotgun (WGS) entry which is preliminary data.</text>
</comment>
<comment type="function">
    <text evidence="10">Catalyzes the NAD(P)-dependent oxidation of 4-(phosphooxy)-L-threonine (HTP) into 2-amino-3-oxo-4-(phosphooxy)butyric acid which spontaneously decarboxylates to form 3-amino-2-oxopropyl phosphate (AHAP).</text>
</comment>
<keyword evidence="4 10" id="KW-0460">Magnesium</keyword>
<evidence type="ECO:0000256" key="1">
    <source>
        <dbReference type="ARBA" id="ARBA00022490"/>
    </source>
</evidence>
<keyword evidence="2 10" id="KW-0479">Metal-binding</keyword>
<dbReference type="InterPro" id="IPR005255">
    <property type="entry name" value="PdxA_fam"/>
</dbReference>
<proteinExistence type="inferred from homology"/>
<keyword evidence="6 10" id="KW-0560">Oxidoreductase</keyword>
<dbReference type="Proteomes" id="UP000215188">
    <property type="component" value="Unassembled WGS sequence"/>
</dbReference>
<dbReference type="GO" id="GO:0008615">
    <property type="term" value="P:pyridoxine biosynthetic process"/>
    <property type="evidence" value="ECO:0007669"/>
    <property type="project" value="UniProtKB-UniRule"/>
</dbReference>
<dbReference type="GO" id="GO:0050897">
    <property type="term" value="F:cobalt ion binding"/>
    <property type="evidence" value="ECO:0007669"/>
    <property type="project" value="UniProtKB-UniRule"/>
</dbReference>
<comment type="catalytic activity">
    <reaction evidence="10">
        <text>4-(phosphooxy)-L-threonine + NAD(+) = 3-amino-2-oxopropyl phosphate + CO2 + NADH</text>
        <dbReference type="Rhea" id="RHEA:32275"/>
        <dbReference type="ChEBI" id="CHEBI:16526"/>
        <dbReference type="ChEBI" id="CHEBI:57279"/>
        <dbReference type="ChEBI" id="CHEBI:57540"/>
        <dbReference type="ChEBI" id="CHEBI:57945"/>
        <dbReference type="ChEBI" id="CHEBI:58452"/>
        <dbReference type="EC" id="1.1.1.262"/>
    </reaction>
</comment>
<dbReference type="EMBL" id="NJGG01000001">
    <property type="protein sequence ID" value="OXL15723.1"/>
    <property type="molecule type" value="Genomic_DNA"/>
</dbReference>
<dbReference type="GO" id="GO:0005737">
    <property type="term" value="C:cytoplasm"/>
    <property type="evidence" value="ECO:0007669"/>
    <property type="project" value="UniProtKB-SubCell"/>
</dbReference>
<dbReference type="AlphaFoldDB" id="A0A229FUY3"/>
<gene>
    <name evidence="10 11" type="primary">pdxA</name>
    <name evidence="11" type="ORF">AOC33_01080</name>
</gene>
<keyword evidence="9 10" id="KW-0170">Cobalt</keyword>
<feature type="binding site" evidence="10">
    <location>
        <position position="200"/>
    </location>
    <ligand>
        <name>a divalent metal cation</name>
        <dbReference type="ChEBI" id="CHEBI:60240"/>
        <note>ligand shared between dimeric partners</note>
    </ligand>
</feature>
<comment type="cofactor">
    <cofactor evidence="10">
        <name>Zn(2+)</name>
        <dbReference type="ChEBI" id="CHEBI:29105"/>
    </cofactor>
    <cofactor evidence="10">
        <name>Mg(2+)</name>
        <dbReference type="ChEBI" id="CHEBI:18420"/>
    </cofactor>
    <cofactor evidence="10">
        <name>Co(2+)</name>
        <dbReference type="ChEBI" id="CHEBI:48828"/>
    </cofactor>
    <text evidence="10">Binds 1 divalent metal cation per subunit. Can use ions such as Zn(2+), Mg(2+) or Co(2+).</text>
</comment>
<dbReference type="GO" id="GO:0051287">
    <property type="term" value="F:NAD binding"/>
    <property type="evidence" value="ECO:0007669"/>
    <property type="project" value="InterPro"/>
</dbReference>
<organism evidence="11 12">
    <name type="scientific">Polynucleobacter cosmopolitanus</name>
    <dbReference type="NCBI Taxonomy" id="351345"/>
    <lineage>
        <taxon>Bacteria</taxon>
        <taxon>Pseudomonadati</taxon>
        <taxon>Pseudomonadota</taxon>
        <taxon>Betaproteobacteria</taxon>
        <taxon>Burkholderiales</taxon>
        <taxon>Burkholderiaceae</taxon>
        <taxon>Polynucleobacter</taxon>
    </lineage>
</organism>
<reference evidence="11 12" key="1">
    <citation type="submission" date="2017-06" db="EMBL/GenBank/DDBJ databases">
        <title>Reclassification of a Polynucleobacter cosmopolitanus strain isolated from tropical Lake Victoria as Polynucleobacter victoriensis comb. nov.</title>
        <authorList>
            <person name="Hahn M.W."/>
        </authorList>
    </citation>
    <scope>NUCLEOTIDE SEQUENCE [LARGE SCALE GENOMIC DNA]</scope>
    <source>
        <strain evidence="11 12">MWH-MoIso2</strain>
    </source>
</reference>
<comment type="similarity">
    <text evidence="10">Belongs to the PdxA family.</text>
</comment>
<evidence type="ECO:0000256" key="5">
    <source>
        <dbReference type="ARBA" id="ARBA00022857"/>
    </source>
</evidence>
<feature type="binding site" evidence="10">
    <location>
        <position position="272"/>
    </location>
    <ligand>
        <name>substrate</name>
    </ligand>
</feature>
<dbReference type="PANTHER" id="PTHR30004">
    <property type="entry name" value="4-HYDROXYTHREONINE-4-PHOSPHATE DEHYDROGENASE"/>
    <property type="match status" value="1"/>
</dbReference>
<keyword evidence="1 10" id="KW-0963">Cytoplasm</keyword>
<dbReference type="PANTHER" id="PTHR30004:SF5">
    <property type="entry name" value="4-HYDROXYTHREONINE-4-PHOSPHATE DEHYDROGENASE"/>
    <property type="match status" value="1"/>
</dbReference>
<dbReference type="SUPFAM" id="SSF53659">
    <property type="entry name" value="Isocitrate/Isopropylmalate dehydrogenase-like"/>
    <property type="match status" value="1"/>
</dbReference>
<feature type="binding site" evidence="10">
    <location>
        <position position="115"/>
    </location>
    <ligand>
        <name>substrate</name>
    </ligand>
</feature>
<evidence type="ECO:0000256" key="7">
    <source>
        <dbReference type="ARBA" id="ARBA00023027"/>
    </source>
</evidence>
<evidence type="ECO:0000256" key="9">
    <source>
        <dbReference type="ARBA" id="ARBA00023285"/>
    </source>
</evidence>
<feature type="binding site" evidence="10">
    <location>
        <position position="281"/>
    </location>
    <ligand>
        <name>substrate</name>
    </ligand>
</feature>
<feature type="binding site" evidence="10">
    <location>
        <position position="116"/>
    </location>
    <ligand>
        <name>substrate</name>
    </ligand>
</feature>
<evidence type="ECO:0000256" key="6">
    <source>
        <dbReference type="ARBA" id="ARBA00023002"/>
    </source>
</evidence>
<comment type="miscellaneous">
    <text evidence="10">The active site is located at the dimer interface.</text>
</comment>
<dbReference type="RefSeq" id="WP_089514762.1">
    <property type="nucleotide sequence ID" value="NZ_NJGG01000001.1"/>
</dbReference>
<keyword evidence="5 10" id="KW-0521">NADP</keyword>
<dbReference type="GO" id="GO:0042823">
    <property type="term" value="P:pyridoxal phosphate biosynthetic process"/>
    <property type="evidence" value="ECO:0007669"/>
    <property type="project" value="UniProtKB-UniRule"/>
</dbReference>
<evidence type="ECO:0000256" key="8">
    <source>
        <dbReference type="ARBA" id="ARBA00023096"/>
    </source>
</evidence>
<keyword evidence="7 10" id="KW-0520">NAD</keyword>
<evidence type="ECO:0000313" key="11">
    <source>
        <dbReference type="EMBL" id="OXL15723.1"/>
    </source>
</evidence>
<dbReference type="GO" id="GO:0050570">
    <property type="term" value="F:4-hydroxythreonine-4-phosphate dehydrogenase activity"/>
    <property type="evidence" value="ECO:0007669"/>
    <property type="project" value="UniProtKB-UniRule"/>
</dbReference>
<evidence type="ECO:0000313" key="12">
    <source>
        <dbReference type="Proteomes" id="UP000215188"/>
    </source>
</evidence>
<feature type="binding site" evidence="10">
    <location>
        <position position="255"/>
    </location>
    <ligand>
        <name>a divalent metal cation</name>
        <dbReference type="ChEBI" id="CHEBI:60240"/>
        <note>ligand shared between dimeric partners</note>
    </ligand>
</feature>
<dbReference type="HAMAP" id="MF_00536">
    <property type="entry name" value="PdxA"/>
    <property type="match status" value="1"/>
</dbReference>
<keyword evidence="8 10" id="KW-0664">Pyridoxine biosynthesis</keyword>
<comment type="pathway">
    <text evidence="10">Cofactor biosynthesis; pyridoxine 5'-phosphate biosynthesis; pyridoxine 5'-phosphate from D-erythrose 4-phosphate: step 4/5.</text>
</comment>
<comment type="subcellular location">
    <subcellularLocation>
        <location evidence="10">Cytoplasm</location>
    </subcellularLocation>
</comment>